<comment type="function">
    <text evidence="12">Catalyzes the attachment of serine to tRNA(Ser). Is also able to aminoacylate tRNA(Sec) with serine, to form the misacylated tRNA L-seryl-tRNA(Sec), which will be further converted into selenocysteinyl-tRNA(Sec).</text>
</comment>
<keyword evidence="6 12" id="KW-0547">Nucleotide-binding</keyword>
<dbReference type="Gene3D" id="3.30.930.10">
    <property type="entry name" value="Bira Bifunctional Protein, Domain 2"/>
    <property type="match status" value="1"/>
</dbReference>
<feature type="binding site" evidence="12 14">
    <location>
        <begin position="259"/>
        <end position="261"/>
    </location>
    <ligand>
        <name>ATP</name>
        <dbReference type="ChEBI" id="CHEBI:30616"/>
    </ligand>
</feature>
<organism evidence="18 19">
    <name type="scientific">Spirobacillus cienkowskii</name>
    <dbReference type="NCBI Taxonomy" id="495820"/>
    <lineage>
        <taxon>Bacteria</taxon>
        <taxon>Pseudomonadati</taxon>
        <taxon>Bdellovibrionota</taxon>
        <taxon>Oligoflexia</taxon>
        <taxon>Silvanigrellales</taxon>
        <taxon>Spirobacillus</taxon>
    </lineage>
</organism>
<dbReference type="EMBL" id="QOVW01000099">
    <property type="protein sequence ID" value="RDB35175.1"/>
    <property type="molecule type" value="Genomic_DNA"/>
</dbReference>
<feature type="binding site" evidence="12">
    <location>
        <position position="383"/>
    </location>
    <ligand>
        <name>L-serine</name>
        <dbReference type="ChEBI" id="CHEBI:33384"/>
    </ligand>
</feature>
<comment type="subunit">
    <text evidence="12">Homodimer. The tRNA molecule binds across the dimer.</text>
</comment>
<evidence type="ECO:0000256" key="2">
    <source>
        <dbReference type="ARBA" id="ARBA00005045"/>
    </source>
</evidence>
<feature type="binding site" evidence="12 14">
    <location>
        <begin position="348"/>
        <end position="351"/>
    </location>
    <ligand>
        <name>ATP</name>
        <dbReference type="ChEBI" id="CHEBI:30616"/>
    </ligand>
</feature>
<dbReference type="InterPro" id="IPR042103">
    <property type="entry name" value="SerRS_1_N_sf"/>
</dbReference>
<evidence type="ECO:0000256" key="12">
    <source>
        <dbReference type="HAMAP-Rule" id="MF_00176"/>
    </source>
</evidence>
<dbReference type="UniPathway" id="UPA00906">
    <property type="reaction ID" value="UER00895"/>
</dbReference>
<reference evidence="18" key="1">
    <citation type="submission" date="2018-04" db="EMBL/GenBank/DDBJ databases">
        <title>Draft genome sequence of the Candidatus Spirobacillus cienkowskii, a pathogen of freshwater Daphnia species, reconstructed from hemolymph metagenomic reads.</title>
        <authorList>
            <person name="Bresciani L."/>
            <person name="Lemos L.N."/>
            <person name="Wale N."/>
            <person name="Lin J.Y."/>
            <person name="Fernandes G.R."/>
            <person name="Duffy M.A."/>
            <person name="Rodrigues J.M."/>
        </authorList>
    </citation>
    <scope>NUCLEOTIDE SEQUENCE [LARGE SCALE GENOMIC DNA]</scope>
    <source>
        <strain evidence="18">Binning01</strain>
    </source>
</reference>
<dbReference type="PIRSF" id="PIRSF001529">
    <property type="entry name" value="Ser-tRNA-synth_IIa"/>
    <property type="match status" value="1"/>
</dbReference>
<evidence type="ECO:0000256" key="1">
    <source>
        <dbReference type="ARBA" id="ARBA00004496"/>
    </source>
</evidence>
<proteinExistence type="inferred from homology"/>
<dbReference type="InterPro" id="IPR015866">
    <property type="entry name" value="Ser-tRNA-synth_1_N"/>
</dbReference>
<gene>
    <name evidence="12" type="primary">serS</name>
    <name evidence="18" type="ORF">DCC88_11570</name>
</gene>
<comment type="similarity">
    <text evidence="3 12">Belongs to the class-II aminoacyl-tRNA synthetase family. Type-1 seryl-tRNA synthetase subfamily.</text>
</comment>
<evidence type="ECO:0000256" key="15">
    <source>
        <dbReference type="SAM" id="Coils"/>
    </source>
</evidence>
<evidence type="ECO:0000256" key="9">
    <source>
        <dbReference type="ARBA" id="ARBA00023146"/>
    </source>
</evidence>
<evidence type="ECO:0000256" key="8">
    <source>
        <dbReference type="ARBA" id="ARBA00022917"/>
    </source>
</evidence>
<comment type="catalytic activity">
    <reaction evidence="10 12">
        <text>tRNA(Sec) + L-serine + ATP = L-seryl-tRNA(Sec) + AMP + diphosphate + H(+)</text>
        <dbReference type="Rhea" id="RHEA:42580"/>
        <dbReference type="Rhea" id="RHEA-COMP:9742"/>
        <dbReference type="Rhea" id="RHEA-COMP:10128"/>
        <dbReference type="ChEBI" id="CHEBI:15378"/>
        <dbReference type="ChEBI" id="CHEBI:30616"/>
        <dbReference type="ChEBI" id="CHEBI:33019"/>
        <dbReference type="ChEBI" id="CHEBI:33384"/>
        <dbReference type="ChEBI" id="CHEBI:78442"/>
        <dbReference type="ChEBI" id="CHEBI:78533"/>
        <dbReference type="ChEBI" id="CHEBI:456215"/>
        <dbReference type="EC" id="6.1.1.11"/>
    </reaction>
</comment>
<feature type="binding site" evidence="14">
    <location>
        <begin position="275"/>
        <end position="278"/>
    </location>
    <ligand>
        <name>ATP</name>
        <dbReference type="ChEBI" id="CHEBI:30616"/>
    </ligand>
</feature>
<dbReference type="PROSITE" id="PS50862">
    <property type="entry name" value="AA_TRNA_LIGASE_II"/>
    <property type="match status" value="1"/>
</dbReference>
<dbReference type="HAMAP" id="MF_00176">
    <property type="entry name" value="Ser_tRNA_synth_type1"/>
    <property type="match status" value="1"/>
</dbReference>
<dbReference type="Gene3D" id="1.10.287.40">
    <property type="entry name" value="Serine-tRNA synthetase, tRNA binding domain"/>
    <property type="match status" value="1"/>
</dbReference>
<accession>A0A369KR42</accession>
<keyword evidence="9 12" id="KW-0030">Aminoacyl-tRNA synthetase</keyword>
<evidence type="ECO:0000256" key="11">
    <source>
        <dbReference type="ARBA" id="ARBA00048823"/>
    </source>
</evidence>
<dbReference type="InterPro" id="IPR002314">
    <property type="entry name" value="aa-tRNA-synt_IIb"/>
</dbReference>
<sequence>MLDPKFVRDNLETITIAAKNKRFDFDPHLFSKLYEKRAQCIKETEELRNKRNEGSDAVKKAKTKEERDALVKQMREMTPLIEQAEKQLKEIEKDFDSLMLTIPSIPSEDTPIGASDADNVEIKKVGEPPHFNFTPLDHIELSKKLGLIDFEKGANIAGSRSYFLIGAGAELERAVHSLALDLLKSRGYKQMSVPVLVRTSAMEGTGYLPGGADQAYYIEKDDMWLVGTSEVPLASYHQNDILDKNQLPIKLCAWSSCFRREAGAAGKDTKGLYRVHQFQKIEQVVICEPNIEKSDLLHAELLKNAEDLLQLLELPYRVVKVCTGDLGQGQVKKHDIETWMPGRNNYGETHSCSSFYDYQARRLKIRSRDDKGKTQFCFTLNNTAIATPRVLIPLLENHQTHDGFIKIPKALQKYMNGQEFIKMDQ</sequence>
<dbReference type="GO" id="GO:0006434">
    <property type="term" value="P:seryl-tRNA aminoacylation"/>
    <property type="evidence" value="ECO:0007669"/>
    <property type="project" value="UniProtKB-UniRule"/>
</dbReference>
<evidence type="ECO:0000259" key="17">
    <source>
        <dbReference type="PROSITE" id="PS50862"/>
    </source>
</evidence>
<dbReference type="InterPro" id="IPR002317">
    <property type="entry name" value="Ser-tRNA-ligase_type_1"/>
</dbReference>
<evidence type="ECO:0000256" key="6">
    <source>
        <dbReference type="ARBA" id="ARBA00022741"/>
    </source>
</evidence>
<feature type="site" description="Important for serine binding" evidence="13">
    <location>
        <position position="383"/>
    </location>
</feature>
<dbReference type="CDD" id="cd00770">
    <property type="entry name" value="SerRS_core"/>
    <property type="match status" value="1"/>
</dbReference>
<dbReference type="Pfam" id="PF02403">
    <property type="entry name" value="Seryl_tRNA_N"/>
    <property type="match status" value="1"/>
</dbReference>
<dbReference type="InterPro" id="IPR045864">
    <property type="entry name" value="aa-tRNA-synth_II/BPL/LPL"/>
</dbReference>
<evidence type="ECO:0000256" key="4">
    <source>
        <dbReference type="ARBA" id="ARBA00022490"/>
    </source>
</evidence>
<name>A0A369KR42_9BACT</name>
<evidence type="ECO:0000256" key="5">
    <source>
        <dbReference type="ARBA" id="ARBA00022598"/>
    </source>
</evidence>
<evidence type="ECO:0000256" key="16">
    <source>
        <dbReference type="SAM" id="MobiDB-lite"/>
    </source>
</evidence>
<evidence type="ECO:0000256" key="13">
    <source>
        <dbReference type="PIRSR" id="PIRSR001529-1"/>
    </source>
</evidence>
<keyword evidence="4 12" id="KW-0963">Cytoplasm</keyword>
<keyword evidence="8 12" id="KW-0648">Protein biosynthesis</keyword>
<dbReference type="PRINTS" id="PR00981">
    <property type="entry name" value="TRNASYNTHSER"/>
</dbReference>
<dbReference type="InterPro" id="IPR033729">
    <property type="entry name" value="SerRS_core"/>
</dbReference>
<dbReference type="GO" id="GO:0016260">
    <property type="term" value="P:selenocysteine biosynthetic process"/>
    <property type="evidence" value="ECO:0007669"/>
    <property type="project" value="UniProtKB-UniRule"/>
</dbReference>
<keyword evidence="5 12" id="KW-0436">Ligase</keyword>
<comment type="catalytic activity">
    <reaction evidence="11 12">
        <text>tRNA(Ser) + L-serine + ATP = L-seryl-tRNA(Ser) + AMP + diphosphate + H(+)</text>
        <dbReference type="Rhea" id="RHEA:12292"/>
        <dbReference type="Rhea" id="RHEA-COMP:9669"/>
        <dbReference type="Rhea" id="RHEA-COMP:9703"/>
        <dbReference type="ChEBI" id="CHEBI:15378"/>
        <dbReference type="ChEBI" id="CHEBI:30616"/>
        <dbReference type="ChEBI" id="CHEBI:33019"/>
        <dbReference type="ChEBI" id="CHEBI:33384"/>
        <dbReference type="ChEBI" id="CHEBI:78442"/>
        <dbReference type="ChEBI" id="CHEBI:78533"/>
        <dbReference type="ChEBI" id="CHEBI:456215"/>
        <dbReference type="EC" id="6.1.1.11"/>
    </reaction>
</comment>
<evidence type="ECO:0000256" key="10">
    <source>
        <dbReference type="ARBA" id="ARBA00047929"/>
    </source>
</evidence>
<feature type="binding site" evidence="13">
    <location>
        <position position="381"/>
    </location>
    <ligand>
        <name>L-serine</name>
        <dbReference type="ChEBI" id="CHEBI:33384"/>
    </ligand>
</feature>
<feature type="coiled-coil region" evidence="15">
    <location>
        <begin position="74"/>
        <end position="101"/>
    </location>
</feature>
<keyword evidence="19" id="KW-1185">Reference proteome</keyword>
<dbReference type="SUPFAM" id="SSF46589">
    <property type="entry name" value="tRNA-binding arm"/>
    <property type="match status" value="1"/>
</dbReference>
<feature type="binding site" evidence="13">
    <location>
        <position position="259"/>
    </location>
    <ligand>
        <name>L-serine</name>
        <dbReference type="ChEBI" id="CHEBI:33384"/>
    </ligand>
</feature>
<evidence type="ECO:0000313" key="19">
    <source>
        <dbReference type="Proteomes" id="UP000253934"/>
    </source>
</evidence>
<feature type="binding site" evidence="13">
    <location>
        <position position="228"/>
    </location>
    <ligand>
        <name>L-serine</name>
        <dbReference type="ChEBI" id="CHEBI:33384"/>
    </ligand>
</feature>
<feature type="binding site" evidence="12">
    <location>
        <begin position="228"/>
        <end position="230"/>
    </location>
    <ligand>
        <name>L-serine</name>
        <dbReference type="ChEBI" id="CHEBI:33384"/>
    </ligand>
</feature>
<keyword evidence="7 12" id="KW-0067">ATP-binding</keyword>
<evidence type="ECO:0000256" key="14">
    <source>
        <dbReference type="PIRSR" id="PIRSR001529-2"/>
    </source>
</evidence>
<dbReference type="GO" id="GO:0004828">
    <property type="term" value="F:serine-tRNA ligase activity"/>
    <property type="evidence" value="ECO:0007669"/>
    <property type="project" value="UniProtKB-UniRule"/>
</dbReference>
<dbReference type="GO" id="GO:0005524">
    <property type="term" value="F:ATP binding"/>
    <property type="evidence" value="ECO:0007669"/>
    <property type="project" value="UniProtKB-UniRule"/>
</dbReference>
<protein>
    <recommendedName>
        <fullName evidence="12">Serine--tRNA ligase</fullName>
        <ecNumber evidence="12">6.1.1.11</ecNumber>
    </recommendedName>
    <alternativeName>
        <fullName evidence="12">Seryl-tRNA synthetase</fullName>
        <shortName evidence="12">SerRS</shortName>
    </alternativeName>
    <alternativeName>
        <fullName evidence="12">Seryl-tRNA(Ser/Sec) synthetase</fullName>
    </alternativeName>
</protein>
<feature type="binding site" evidence="12">
    <location>
        <position position="275"/>
    </location>
    <ligand>
        <name>ATP</name>
        <dbReference type="ChEBI" id="CHEBI:30616"/>
    </ligand>
</feature>
<dbReference type="Proteomes" id="UP000253934">
    <property type="component" value="Unassembled WGS sequence"/>
</dbReference>
<dbReference type="SUPFAM" id="SSF55681">
    <property type="entry name" value="Class II aaRS and biotin synthetases"/>
    <property type="match status" value="1"/>
</dbReference>
<evidence type="ECO:0000256" key="7">
    <source>
        <dbReference type="ARBA" id="ARBA00022840"/>
    </source>
</evidence>
<dbReference type="InterPro" id="IPR006195">
    <property type="entry name" value="aa-tRNA-synth_II"/>
</dbReference>
<comment type="caution">
    <text evidence="18">The sequence shown here is derived from an EMBL/GenBank/DDBJ whole genome shotgun (WGS) entry which is preliminary data.</text>
</comment>
<dbReference type="RefSeq" id="WP_338636078.1">
    <property type="nucleotide sequence ID" value="NZ_CP146516.1"/>
</dbReference>
<dbReference type="NCBIfam" id="TIGR00414">
    <property type="entry name" value="serS"/>
    <property type="match status" value="1"/>
</dbReference>
<comment type="pathway">
    <text evidence="2 12">Aminoacyl-tRNA biosynthesis; selenocysteinyl-tRNA(Sec) biosynthesis; L-seryl-tRNA(Sec) from L-serine and tRNA(Sec): step 1/1.</text>
</comment>
<evidence type="ECO:0000256" key="3">
    <source>
        <dbReference type="ARBA" id="ARBA00010728"/>
    </source>
</evidence>
<dbReference type="PANTHER" id="PTHR43697:SF1">
    <property type="entry name" value="SERINE--TRNA LIGASE"/>
    <property type="match status" value="1"/>
</dbReference>
<dbReference type="PANTHER" id="PTHR43697">
    <property type="entry name" value="SERYL-TRNA SYNTHETASE"/>
    <property type="match status" value="1"/>
</dbReference>
<dbReference type="AlphaFoldDB" id="A0A369KR42"/>
<keyword evidence="15" id="KW-0175">Coiled coil</keyword>
<feature type="region of interest" description="Disordered" evidence="16">
    <location>
        <begin position="48"/>
        <end position="67"/>
    </location>
</feature>
<feature type="domain" description="Aminoacyl-transfer RNA synthetases class-II family profile" evidence="17">
    <location>
        <begin position="137"/>
        <end position="408"/>
    </location>
</feature>
<feature type="binding site" evidence="12 13">
    <location>
        <position position="282"/>
    </location>
    <ligand>
        <name>L-serine</name>
        <dbReference type="ChEBI" id="CHEBI:33384"/>
    </ligand>
</feature>
<dbReference type="InterPro" id="IPR010978">
    <property type="entry name" value="tRNA-bd_arm"/>
</dbReference>
<comment type="subcellular location">
    <subcellularLocation>
        <location evidence="1 12">Cytoplasm</location>
    </subcellularLocation>
</comment>
<dbReference type="GO" id="GO:0005737">
    <property type="term" value="C:cytoplasm"/>
    <property type="evidence" value="ECO:0007669"/>
    <property type="project" value="UniProtKB-SubCell"/>
</dbReference>
<comment type="domain">
    <text evidence="12">Consists of two distinct domains, a catalytic core and a N-terminal extension that is involved in tRNA binding.</text>
</comment>
<dbReference type="Pfam" id="PF00587">
    <property type="entry name" value="tRNA-synt_2b"/>
    <property type="match status" value="1"/>
</dbReference>
<evidence type="ECO:0000313" key="18">
    <source>
        <dbReference type="EMBL" id="RDB35175.1"/>
    </source>
</evidence>
<dbReference type="EC" id="6.1.1.11" evidence="12"/>